<evidence type="ECO:0000313" key="1">
    <source>
        <dbReference type="EMBL" id="TBN54519.1"/>
    </source>
</evidence>
<reference evidence="1 2" key="1">
    <citation type="submission" date="2019-02" db="EMBL/GenBank/DDBJ databases">
        <title>Hansschlegelia quercus sp. nov., a novel methylotrophic bacterium from buds of oak (Quercus robur L.).</title>
        <authorList>
            <person name="Agafonova N.V."/>
            <person name="Kaparullina E.N."/>
            <person name="Grouzdev D.S."/>
            <person name="Doronina N.V."/>
        </authorList>
    </citation>
    <scope>NUCLEOTIDE SEQUENCE [LARGE SCALE GENOMIC DNA]</scope>
    <source>
        <strain evidence="1 2">Dub</strain>
    </source>
</reference>
<dbReference type="Proteomes" id="UP000291613">
    <property type="component" value="Unassembled WGS sequence"/>
</dbReference>
<organism evidence="1 2">
    <name type="scientific">Hansschlegelia quercus</name>
    <dbReference type="NCBI Taxonomy" id="2528245"/>
    <lineage>
        <taxon>Bacteria</taxon>
        <taxon>Pseudomonadati</taxon>
        <taxon>Pseudomonadota</taxon>
        <taxon>Alphaproteobacteria</taxon>
        <taxon>Hyphomicrobiales</taxon>
        <taxon>Methylopilaceae</taxon>
        <taxon>Hansschlegelia</taxon>
    </lineage>
</organism>
<dbReference type="EMBL" id="SIUB01000002">
    <property type="protein sequence ID" value="TBN54519.1"/>
    <property type="molecule type" value="Genomic_DNA"/>
</dbReference>
<sequence>MTEPLSGGSTHADVVCPFCGLGCDDVSLTVQGASVKAGEGVCGRAAALFARSDEPAPSPRVGGKDVSLEEALRAAADLLSSARSAVYGGLGADVDGVRAVIKLASKTGGSVDHYASPGMFRNLSTSQRKGWIATTIAETRNRADVVLVIGPDPSKAFHQLYAKVTPKTGRFFEGPRKIVFLGGEPTEEAKAQLEGSSVELIAVPAAELVNALARLHTLLAGGKPPVGDLDLAPLAETLKAAKYSVLIWSASSLEADGDLVVERAASVIDTLNVEGRAACLPLSGKDNLTGAYHASLWNIGFPLRIGFRDGVSDHDQQAYATENALKHADVAVWTSSFRPEQPPASDAKLIAVAHPATRFASEPAVFIPVGQPGLDHGGLVFRADSVVGLPLAKYRDAGLPSVAEIAKSILERLS</sequence>
<dbReference type="SUPFAM" id="SSF53706">
    <property type="entry name" value="Formate dehydrogenase/DMSO reductase, domains 1-3"/>
    <property type="match status" value="1"/>
</dbReference>
<protein>
    <recommendedName>
        <fullName evidence="3">Formylmethanofuran dehydrogenase</fullName>
    </recommendedName>
</protein>
<dbReference type="Gene3D" id="3.40.50.1220">
    <property type="entry name" value="TPP-binding domain"/>
    <property type="match status" value="1"/>
</dbReference>
<evidence type="ECO:0000313" key="2">
    <source>
        <dbReference type="Proteomes" id="UP000291613"/>
    </source>
</evidence>
<gene>
    <name evidence="1" type="ORF">EYR15_06735</name>
</gene>
<name>A0A4Q9GJL9_9HYPH</name>
<evidence type="ECO:0008006" key="3">
    <source>
        <dbReference type="Google" id="ProtNLM"/>
    </source>
</evidence>
<dbReference type="AlphaFoldDB" id="A0A4Q9GJL9"/>
<dbReference type="RefSeq" id="WP_131002308.1">
    <property type="nucleotide sequence ID" value="NZ_JBHSZR010000005.1"/>
</dbReference>
<comment type="caution">
    <text evidence="1">The sequence shown here is derived from an EMBL/GenBank/DDBJ whole genome shotgun (WGS) entry which is preliminary data.</text>
</comment>
<proteinExistence type="predicted"/>
<accession>A0A4Q9GJL9</accession>
<keyword evidence="2" id="KW-1185">Reference proteome</keyword>
<dbReference type="OrthoDB" id="7914675at2"/>